<dbReference type="Proteomes" id="UP001623660">
    <property type="component" value="Unassembled WGS sequence"/>
</dbReference>
<organism evidence="1 2">
    <name type="scientific">Candidatus Clostridium eludens</name>
    <dbReference type="NCBI Taxonomy" id="3381663"/>
    <lineage>
        <taxon>Bacteria</taxon>
        <taxon>Bacillati</taxon>
        <taxon>Bacillota</taxon>
        <taxon>Clostridia</taxon>
        <taxon>Eubacteriales</taxon>
        <taxon>Clostridiaceae</taxon>
        <taxon>Clostridium</taxon>
    </lineage>
</organism>
<accession>A0ABW8SRF0</accession>
<reference evidence="1 2" key="1">
    <citation type="submission" date="2024-11" db="EMBL/GenBank/DDBJ databases">
        <authorList>
            <person name="Heng Y.C."/>
            <person name="Lim A.C.H."/>
            <person name="Lee J.K.Y."/>
            <person name="Kittelmann S."/>
        </authorList>
    </citation>
    <scope>NUCLEOTIDE SEQUENCE [LARGE SCALE GENOMIC DNA]</scope>
    <source>
        <strain evidence="1 2">WILCCON 0269</strain>
    </source>
</reference>
<comment type="caution">
    <text evidence="1">The sequence shown here is derived from an EMBL/GenBank/DDBJ whole genome shotgun (WGS) entry which is preliminary data.</text>
</comment>
<proteinExistence type="predicted"/>
<keyword evidence="2" id="KW-1185">Reference proteome</keyword>
<evidence type="ECO:0000313" key="1">
    <source>
        <dbReference type="EMBL" id="MFL0198317.1"/>
    </source>
</evidence>
<sequence length="82" mass="9418">MNFETFIKTIKENPKVLISVSHPIINKFFSSNYGILPKEYRHKLKEEMDEGLALDELMAALGNNFLPKDLVKIFGEGDFTLK</sequence>
<gene>
    <name evidence="1" type="ORF">ACJDU8_22535</name>
</gene>
<protein>
    <submittedName>
        <fullName evidence="1">Uncharacterized protein</fullName>
    </submittedName>
</protein>
<dbReference type="EMBL" id="JBJHZX010000055">
    <property type="protein sequence ID" value="MFL0198317.1"/>
    <property type="molecule type" value="Genomic_DNA"/>
</dbReference>
<dbReference type="RefSeq" id="WP_406794428.1">
    <property type="nucleotide sequence ID" value="NZ_JBJHZX010000055.1"/>
</dbReference>
<name>A0ABW8SRF0_9CLOT</name>
<evidence type="ECO:0000313" key="2">
    <source>
        <dbReference type="Proteomes" id="UP001623660"/>
    </source>
</evidence>